<dbReference type="InterPro" id="IPR016047">
    <property type="entry name" value="M23ase_b-sheet_dom"/>
</dbReference>
<dbReference type="GO" id="GO:0004222">
    <property type="term" value="F:metalloendopeptidase activity"/>
    <property type="evidence" value="ECO:0007669"/>
    <property type="project" value="TreeGrafter"/>
</dbReference>
<evidence type="ECO:0000259" key="1">
    <source>
        <dbReference type="Pfam" id="PF01551"/>
    </source>
</evidence>
<dbReference type="PANTHER" id="PTHR21666:SF270">
    <property type="entry name" value="MUREIN HYDROLASE ACTIVATOR ENVC"/>
    <property type="match status" value="1"/>
</dbReference>
<gene>
    <name evidence="2" type="ORF">DIU31_031795</name>
</gene>
<dbReference type="InterPro" id="IPR050570">
    <property type="entry name" value="Cell_wall_metabolism_enzyme"/>
</dbReference>
<dbReference type="Pfam" id="PF01551">
    <property type="entry name" value="Peptidase_M23"/>
    <property type="match status" value="1"/>
</dbReference>
<dbReference type="EMBL" id="CP043451">
    <property type="protein sequence ID" value="QEM07864.1"/>
    <property type="molecule type" value="Genomic_DNA"/>
</dbReference>
<accession>A0AAE6MLU8</accession>
<dbReference type="Proteomes" id="UP000250557">
    <property type="component" value="Chromosome"/>
</dbReference>
<name>A0AAE6MLU8_9SPHI</name>
<organism evidence="2 3">
    <name type="scientific">Mucilaginibacter rubeus</name>
    <dbReference type="NCBI Taxonomy" id="2027860"/>
    <lineage>
        <taxon>Bacteria</taxon>
        <taxon>Pseudomonadati</taxon>
        <taxon>Bacteroidota</taxon>
        <taxon>Sphingobacteriia</taxon>
        <taxon>Sphingobacteriales</taxon>
        <taxon>Sphingobacteriaceae</taxon>
        <taxon>Mucilaginibacter</taxon>
    </lineage>
</organism>
<dbReference type="InterPro" id="IPR011055">
    <property type="entry name" value="Dup_hybrid_motif"/>
</dbReference>
<evidence type="ECO:0000313" key="3">
    <source>
        <dbReference type="Proteomes" id="UP000250557"/>
    </source>
</evidence>
<dbReference type="Gene3D" id="2.70.70.10">
    <property type="entry name" value="Glucose Permease (Domain IIA)"/>
    <property type="match status" value="1"/>
</dbReference>
<feature type="domain" description="M23ase beta-sheet core" evidence="1">
    <location>
        <begin position="87"/>
        <end position="180"/>
    </location>
</feature>
<dbReference type="CDD" id="cd12797">
    <property type="entry name" value="M23_peptidase"/>
    <property type="match status" value="1"/>
</dbReference>
<protein>
    <submittedName>
        <fullName evidence="2">M23 family metallopeptidase</fullName>
    </submittedName>
</protein>
<evidence type="ECO:0000313" key="2">
    <source>
        <dbReference type="EMBL" id="QEM07864.1"/>
    </source>
</evidence>
<dbReference type="AlphaFoldDB" id="A0AAE6MLU8"/>
<proteinExistence type="predicted"/>
<dbReference type="PANTHER" id="PTHR21666">
    <property type="entry name" value="PEPTIDASE-RELATED"/>
    <property type="match status" value="1"/>
</dbReference>
<sequence length="194" mass="21573">MARARVQGKPCSLLLTTQVYSTGRWKPCKASSDLISETPLNRNKRIHTAMAVKLFGVLLLCSLPLRQVRLTSGFGYRLHPIYHRVKLHAGIDLAARSDTVFSILDGVVQSCRYNSKLGLYVTIDHGSSLRSIYGHLSQWFVMQGDTVEAGEPIAVTGATGTVTGEHLHFGVTYRSRWLDPLKFLYQTIYPNPGP</sequence>
<reference evidence="2 3" key="1">
    <citation type="submission" date="2019-08" db="EMBL/GenBank/DDBJ databases">
        <title>Comparative genome analysis confer to the adaptation heavy metal polluted environment.</title>
        <authorList>
            <person name="Li Y."/>
        </authorList>
    </citation>
    <scope>NUCLEOTIDE SEQUENCE [LARGE SCALE GENOMIC DNA]</scope>
    <source>
        <strain evidence="2 3">P2</strain>
    </source>
</reference>
<dbReference type="SUPFAM" id="SSF51261">
    <property type="entry name" value="Duplicated hybrid motif"/>
    <property type="match status" value="1"/>
</dbReference>